<proteinExistence type="predicted"/>
<evidence type="ECO:0008006" key="4">
    <source>
        <dbReference type="Google" id="ProtNLM"/>
    </source>
</evidence>
<dbReference type="Proteomes" id="UP000678679">
    <property type="component" value="Chromosome 1"/>
</dbReference>
<accession>A0AAX1N508</accession>
<protein>
    <recommendedName>
        <fullName evidence="4">SbsA Ig-like domain-containing protein</fullName>
    </recommendedName>
</protein>
<keyword evidence="1" id="KW-0732">Signal</keyword>
<evidence type="ECO:0000313" key="2">
    <source>
        <dbReference type="EMBL" id="QWG02517.1"/>
    </source>
</evidence>
<dbReference type="AlphaFoldDB" id="A0AAX1N508"/>
<dbReference type="EMBL" id="CP076132">
    <property type="protein sequence ID" value="QWG02517.1"/>
    <property type="molecule type" value="Genomic_DNA"/>
</dbReference>
<name>A0AAX1N508_9BACT</name>
<dbReference type="PROSITE" id="PS51257">
    <property type="entry name" value="PROKAR_LIPOPROTEIN"/>
    <property type="match status" value="1"/>
</dbReference>
<evidence type="ECO:0000313" key="3">
    <source>
        <dbReference type="Proteomes" id="UP000678679"/>
    </source>
</evidence>
<keyword evidence="3" id="KW-1185">Reference proteome</keyword>
<evidence type="ECO:0000256" key="1">
    <source>
        <dbReference type="SAM" id="SignalP"/>
    </source>
</evidence>
<feature type="chain" id="PRO_5043679302" description="SbsA Ig-like domain-containing protein" evidence="1">
    <location>
        <begin position="24"/>
        <end position="449"/>
    </location>
</feature>
<organism evidence="2 3">
    <name type="scientific">Flammeovirga yaeyamensis</name>
    <dbReference type="NCBI Taxonomy" id="367791"/>
    <lineage>
        <taxon>Bacteria</taxon>
        <taxon>Pseudomonadati</taxon>
        <taxon>Bacteroidota</taxon>
        <taxon>Cytophagia</taxon>
        <taxon>Cytophagales</taxon>
        <taxon>Flammeovirgaceae</taxon>
        <taxon>Flammeovirga</taxon>
    </lineage>
</organism>
<feature type="signal peptide" evidence="1">
    <location>
        <begin position="1"/>
        <end position="23"/>
    </location>
</feature>
<reference evidence="2 3" key="1">
    <citation type="submission" date="2021-05" db="EMBL/GenBank/DDBJ databases">
        <title>Comparative genomic studies on the polysaccharide-degrading batcterial strains of the Flammeovirga genus.</title>
        <authorList>
            <person name="Zewei F."/>
            <person name="Zheng Z."/>
            <person name="Yu L."/>
            <person name="Ruyue G."/>
            <person name="Yanhong M."/>
            <person name="Yuanyuan C."/>
            <person name="Jingyan G."/>
            <person name="Wenjun H."/>
        </authorList>
    </citation>
    <scope>NUCLEOTIDE SEQUENCE [LARGE SCALE GENOMIC DNA]</scope>
    <source>
        <strain evidence="2 3">NBRC:100898</strain>
    </source>
</reference>
<dbReference type="RefSeq" id="WP_169664991.1">
    <property type="nucleotide sequence ID" value="NZ_CP076132.1"/>
</dbReference>
<gene>
    <name evidence="2" type="ORF">KMW28_02785</name>
</gene>
<sequence>MYKLFSILILASLLFSCSSTSLDQVLEDDNIEEPTDESDSVTISLQVDPNFFDSVEDDVIKTEVNHGYLYFQNKEGEPISDFINIQNNVSELKLPSEYLDETVYYAFARNIKRTYDGENTNLANINFYEIQLKENYQLDIHRSGNLQYIPLSSSERLNTILSTIRKVIIVPNTYEILDYNPSRYDFLEKKEYDENRSCFTIELKANNYDVENAILNSISFIDNNDEVNFVVVADSYDQDTIKINDDQINKTIQILNWDETGKNKLEHFYLFTELEKNGITFYVQLVNLYGFNSTIKKQNIFPQLFIKDATDVNYGIKHLYSNEEKAIMYSQYSSEIPFDLEEKDFSPYFNISGSNHLYTLTSNEIECTSYKVTADFQISMIGDYISYLSYNYESVHPIEGFQFLFHEQLLENPEFDITNREVENKWGYFDNLNNVHYYHKDAYNYGISF</sequence>
<dbReference type="KEGG" id="fya:KMW28_02785"/>